<keyword evidence="6 9" id="KW-1133">Transmembrane helix</keyword>
<keyword evidence="3" id="KW-1003">Cell membrane</keyword>
<evidence type="ECO:0000313" key="10">
    <source>
        <dbReference type="EMBL" id="SEJ55771.1"/>
    </source>
</evidence>
<dbReference type="AlphaFoldDB" id="A0A1H6ZQZ4"/>
<comment type="similarity">
    <text evidence="8">Belongs to the TsuA/YedE (TC 9.B.102) family.</text>
</comment>
<protein>
    <submittedName>
        <fullName evidence="10">Uncharacterized protein</fullName>
    </submittedName>
</protein>
<keyword evidence="7 9" id="KW-0472">Membrane</keyword>
<dbReference type="PANTHER" id="PTHR30574:SF1">
    <property type="entry name" value="SULPHUR TRANSPORT DOMAIN-CONTAINING PROTEIN"/>
    <property type="match status" value="1"/>
</dbReference>
<gene>
    <name evidence="10" type="ORF">SAMN05192539_101318</name>
</gene>
<evidence type="ECO:0000313" key="11">
    <source>
        <dbReference type="Proteomes" id="UP000198866"/>
    </source>
</evidence>
<dbReference type="Proteomes" id="UP000198866">
    <property type="component" value="Unassembled WGS sequence"/>
</dbReference>
<keyword evidence="2" id="KW-0813">Transport</keyword>
<evidence type="ECO:0000256" key="1">
    <source>
        <dbReference type="ARBA" id="ARBA00004429"/>
    </source>
</evidence>
<feature type="transmembrane region" description="Helical" evidence="9">
    <location>
        <begin position="327"/>
        <end position="345"/>
    </location>
</feature>
<evidence type="ECO:0000256" key="5">
    <source>
        <dbReference type="ARBA" id="ARBA00022692"/>
    </source>
</evidence>
<evidence type="ECO:0000256" key="8">
    <source>
        <dbReference type="ARBA" id="ARBA00035655"/>
    </source>
</evidence>
<dbReference type="GO" id="GO:0005886">
    <property type="term" value="C:plasma membrane"/>
    <property type="evidence" value="ECO:0007669"/>
    <property type="project" value="UniProtKB-SubCell"/>
</dbReference>
<proteinExistence type="inferred from homology"/>
<evidence type="ECO:0000256" key="2">
    <source>
        <dbReference type="ARBA" id="ARBA00022448"/>
    </source>
</evidence>
<evidence type="ECO:0000256" key="4">
    <source>
        <dbReference type="ARBA" id="ARBA00022519"/>
    </source>
</evidence>
<evidence type="ECO:0000256" key="6">
    <source>
        <dbReference type="ARBA" id="ARBA00022989"/>
    </source>
</evidence>
<dbReference type="InterPro" id="IPR007272">
    <property type="entry name" value="Sulf_transp_TsuA/YedE"/>
</dbReference>
<evidence type="ECO:0000256" key="3">
    <source>
        <dbReference type="ARBA" id="ARBA00022475"/>
    </source>
</evidence>
<feature type="transmembrane region" description="Helical" evidence="9">
    <location>
        <begin position="382"/>
        <end position="403"/>
    </location>
</feature>
<feature type="transmembrane region" description="Helical" evidence="9">
    <location>
        <begin position="172"/>
        <end position="192"/>
    </location>
</feature>
<feature type="transmembrane region" description="Helical" evidence="9">
    <location>
        <begin position="42"/>
        <end position="60"/>
    </location>
</feature>
<keyword evidence="4" id="KW-0997">Cell inner membrane</keyword>
<dbReference type="Pfam" id="PF04143">
    <property type="entry name" value="Sulf_transp"/>
    <property type="match status" value="1"/>
</dbReference>
<dbReference type="STRING" id="667676.SAMN05192539_101318"/>
<evidence type="ECO:0000256" key="7">
    <source>
        <dbReference type="ARBA" id="ARBA00023136"/>
    </source>
</evidence>
<feature type="transmembrane region" description="Helical" evidence="9">
    <location>
        <begin position="66"/>
        <end position="93"/>
    </location>
</feature>
<accession>A0A1H6ZQZ4</accession>
<dbReference type="PANTHER" id="PTHR30574">
    <property type="entry name" value="INNER MEMBRANE PROTEIN YEDE"/>
    <property type="match status" value="1"/>
</dbReference>
<comment type="subcellular location">
    <subcellularLocation>
        <location evidence="1">Cell inner membrane</location>
        <topology evidence="1">Multi-pass membrane protein</topology>
    </subcellularLocation>
</comment>
<reference evidence="11" key="1">
    <citation type="submission" date="2016-10" db="EMBL/GenBank/DDBJ databases">
        <authorList>
            <person name="Varghese N."/>
            <person name="Submissions S."/>
        </authorList>
    </citation>
    <scope>NUCLEOTIDE SEQUENCE [LARGE SCALE GENOMIC DNA]</scope>
    <source>
        <strain evidence="11">LMG 26031</strain>
    </source>
</reference>
<feature type="transmembrane region" description="Helical" evidence="9">
    <location>
        <begin position="212"/>
        <end position="231"/>
    </location>
</feature>
<name>A0A1H6ZQZ4_9BURK</name>
<feature type="transmembrane region" description="Helical" evidence="9">
    <location>
        <begin position="105"/>
        <end position="125"/>
    </location>
</feature>
<organism evidence="10 11">
    <name type="scientific">Paraburkholderia diazotrophica</name>
    <dbReference type="NCBI Taxonomy" id="667676"/>
    <lineage>
        <taxon>Bacteria</taxon>
        <taxon>Pseudomonadati</taxon>
        <taxon>Pseudomonadota</taxon>
        <taxon>Betaproteobacteria</taxon>
        <taxon>Burkholderiales</taxon>
        <taxon>Burkholderiaceae</taxon>
        <taxon>Paraburkholderia</taxon>
    </lineage>
</organism>
<feature type="transmembrane region" description="Helical" evidence="9">
    <location>
        <begin position="357"/>
        <end position="376"/>
    </location>
</feature>
<evidence type="ECO:0000256" key="9">
    <source>
        <dbReference type="SAM" id="Phobius"/>
    </source>
</evidence>
<dbReference type="EMBL" id="FNYE01000013">
    <property type="protein sequence ID" value="SEJ55771.1"/>
    <property type="molecule type" value="Genomic_DNA"/>
</dbReference>
<keyword evidence="5 9" id="KW-0812">Transmembrane</keyword>
<sequence length="427" mass="44039">MPPHTAPVHFGAPYDSHARPTFVMSDLATSLPRRFDINPKPLAFSLVLIALGAVYLAHTVSGRQAALYVVGALLGMSLYHAAFGFTSAWRVFIADGRGAGLRAQMLMLAIGVLLFFPTLSAGSLFGHPVAGLVSPAGTSVVVGAFMFGVGMQLGGGCASGTLYTVGGGSTRMLVTLAAFVVGSVVATAHMPFWTALPSLKPTSLVTALGAGWAIAINLAIFAAIAAVTVAIELRRHGRLVDEPLRAASASPWLHGPWPLFAGAIALALLNFATLALSGRPWGVTSAFALWGAKLFSVAGIDVANWPYWNAHANAAALAAPVTRDVTSVMDAGIILGAMAAAALAGRYAPVWRLPARSLVAAVVGGLLLGYGARLAYGCNIGAYFSGIVSGSLHGWLWLAAAFAGNVIGTRLRPAFGLEVERVRPTGC</sequence>
<keyword evidence="11" id="KW-1185">Reference proteome</keyword>
<feature type="transmembrane region" description="Helical" evidence="9">
    <location>
        <begin position="252"/>
        <end position="276"/>
    </location>
</feature>